<dbReference type="PANTHER" id="PTHR35789">
    <property type="entry name" value="SPORE GERMINATION PROTEIN B3"/>
    <property type="match status" value="1"/>
</dbReference>
<keyword evidence="3" id="KW-0309">Germination</keyword>
<comment type="similarity">
    <text evidence="2">Belongs to the GerABKC lipoprotein family.</text>
</comment>
<dbReference type="PANTHER" id="PTHR35789:SF1">
    <property type="entry name" value="SPORE GERMINATION PROTEIN B3"/>
    <property type="match status" value="1"/>
</dbReference>
<proteinExistence type="inferred from homology"/>
<evidence type="ECO:0000256" key="7">
    <source>
        <dbReference type="ARBA" id="ARBA00023288"/>
    </source>
</evidence>
<keyword evidence="6" id="KW-0564">Palmitate</keyword>
<dbReference type="InterPro" id="IPR057336">
    <property type="entry name" value="GerAC_N"/>
</dbReference>
<reference evidence="12" key="1">
    <citation type="journal article" date="2019" name="Int. J. Syst. Evol. Microbiol.">
        <title>The Global Catalogue of Microorganisms (GCM) 10K type strain sequencing project: providing services to taxonomists for standard genome sequencing and annotation.</title>
        <authorList>
            <consortium name="The Broad Institute Genomics Platform"/>
            <consortium name="The Broad Institute Genome Sequencing Center for Infectious Disease"/>
            <person name="Wu L."/>
            <person name="Ma J."/>
        </authorList>
    </citation>
    <scope>NUCLEOTIDE SEQUENCE [LARGE SCALE GENOMIC DNA]</scope>
    <source>
        <strain evidence="12">CGMCC 1.12295</strain>
    </source>
</reference>
<feature type="signal peptide" evidence="8">
    <location>
        <begin position="1"/>
        <end position="20"/>
    </location>
</feature>
<dbReference type="Pfam" id="PF25198">
    <property type="entry name" value="Spore_GerAC_N"/>
    <property type="match status" value="1"/>
</dbReference>
<keyword evidence="4 8" id="KW-0732">Signal</keyword>
<gene>
    <name evidence="11" type="ORF">ACFSCZ_06655</name>
</gene>
<feature type="chain" id="PRO_5045261426" evidence="8">
    <location>
        <begin position="21"/>
        <end position="370"/>
    </location>
</feature>
<evidence type="ECO:0000259" key="9">
    <source>
        <dbReference type="Pfam" id="PF05504"/>
    </source>
</evidence>
<evidence type="ECO:0000259" key="10">
    <source>
        <dbReference type="Pfam" id="PF25198"/>
    </source>
</evidence>
<dbReference type="PROSITE" id="PS51257">
    <property type="entry name" value="PROKAR_LIPOPROTEIN"/>
    <property type="match status" value="1"/>
</dbReference>
<dbReference type="EMBL" id="JBHUEO010000013">
    <property type="protein sequence ID" value="MFD1706434.1"/>
    <property type="molecule type" value="Genomic_DNA"/>
</dbReference>
<dbReference type="InterPro" id="IPR038501">
    <property type="entry name" value="Spore_GerAC_C_sf"/>
</dbReference>
<protein>
    <submittedName>
        <fullName evidence="11">Ger(X)C family spore germination protein</fullName>
    </submittedName>
</protein>
<keyword evidence="5" id="KW-0472">Membrane</keyword>
<feature type="domain" description="Spore germination GerAC-like C-terminal" evidence="9">
    <location>
        <begin position="211"/>
        <end position="367"/>
    </location>
</feature>
<feature type="domain" description="Spore germination protein N-terminal" evidence="10">
    <location>
        <begin position="25"/>
        <end position="195"/>
    </location>
</feature>
<dbReference type="Gene3D" id="3.30.300.210">
    <property type="entry name" value="Nutrient germinant receptor protein C, domain 3"/>
    <property type="match status" value="1"/>
</dbReference>
<dbReference type="InterPro" id="IPR008844">
    <property type="entry name" value="Spore_GerAC-like"/>
</dbReference>
<comment type="subcellular location">
    <subcellularLocation>
        <location evidence="1">Membrane</location>
        <topology evidence="1">Lipid-anchor</topology>
    </subcellularLocation>
</comment>
<evidence type="ECO:0000256" key="8">
    <source>
        <dbReference type="SAM" id="SignalP"/>
    </source>
</evidence>
<evidence type="ECO:0000313" key="12">
    <source>
        <dbReference type="Proteomes" id="UP001597301"/>
    </source>
</evidence>
<evidence type="ECO:0000256" key="6">
    <source>
        <dbReference type="ARBA" id="ARBA00023139"/>
    </source>
</evidence>
<evidence type="ECO:0000256" key="4">
    <source>
        <dbReference type="ARBA" id="ARBA00022729"/>
    </source>
</evidence>
<comment type="caution">
    <text evidence="11">The sequence shown here is derived from an EMBL/GenBank/DDBJ whole genome shotgun (WGS) entry which is preliminary data.</text>
</comment>
<accession>A0ABW4KGB9</accession>
<dbReference type="Proteomes" id="UP001597301">
    <property type="component" value="Unassembled WGS sequence"/>
</dbReference>
<organism evidence="11 12">
    <name type="scientific">Siminovitchia sediminis</name>
    <dbReference type="NCBI Taxonomy" id="1274353"/>
    <lineage>
        <taxon>Bacteria</taxon>
        <taxon>Bacillati</taxon>
        <taxon>Bacillota</taxon>
        <taxon>Bacilli</taxon>
        <taxon>Bacillales</taxon>
        <taxon>Bacillaceae</taxon>
        <taxon>Siminovitchia</taxon>
    </lineage>
</organism>
<sequence length="370" mass="42098">MKLMSILKMCIACASVFLLASCGFKDIDKRVFVQAVGVDYTDNEEKPYKVTLKLAVPSGSLKESGTKYAYLTREDSSIAAAIRFLKTNVDKELDFSHAKLIVFDEQLFNRDIRDALDFFFRRRDIQMISWVAVGRPSAEKVLQVEPESEMAGSHTLMNFFSGNGVESAYIVSTFLFEARREVAETGLDPIIPIIRASEDGKKLMVNRSFIFSWDNRSAELHSGQTKMYNIMANRMERLEIEVDNQDKEKNFTVSIDTIKTKFKLLADPGKAPVLKMDIKAAGIMEESSFEMDPIDLDHYSKLASDHAKKDTEKLLKFLQKENMDPLGFGLRYKATRLQNGHRIDEWRAMYPDLKFDVSVDVNIKSTGTVE</sequence>
<dbReference type="Pfam" id="PF05504">
    <property type="entry name" value="Spore_GerAC"/>
    <property type="match status" value="1"/>
</dbReference>
<keyword evidence="7" id="KW-0449">Lipoprotein</keyword>
<dbReference type="RefSeq" id="WP_380773039.1">
    <property type="nucleotide sequence ID" value="NZ_JBHUEO010000013.1"/>
</dbReference>
<dbReference type="NCBIfam" id="TIGR02887">
    <property type="entry name" value="spore_ger_x_C"/>
    <property type="match status" value="1"/>
</dbReference>
<dbReference type="InterPro" id="IPR046953">
    <property type="entry name" value="Spore_GerAC-like_C"/>
</dbReference>
<evidence type="ECO:0000313" key="11">
    <source>
        <dbReference type="EMBL" id="MFD1706434.1"/>
    </source>
</evidence>
<evidence type="ECO:0000256" key="1">
    <source>
        <dbReference type="ARBA" id="ARBA00004635"/>
    </source>
</evidence>
<keyword evidence="12" id="KW-1185">Reference proteome</keyword>
<evidence type="ECO:0000256" key="2">
    <source>
        <dbReference type="ARBA" id="ARBA00007886"/>
    </source>
</evidence>
<evidence type="ECO:0000256" key="5">
    <source>
        <dbReference type="ARBA" id="ARBA00023136"/>
    </source>
</evidence>
<evidence type="ECO:0000256" key="3">
    <source>
        <dbReference type="ARBA" id="ARBA00022544"/>
    </source>
</evidence>
<name>A0ABW4KGB9_9BACI</name>